<sequence>MGFEIRAAGPADAVGTAAVWAAAMPQLVKTAKGVEAELRAGRSRVVLIAVEGDSVVGYGNVYLPAPGAEAPRARITVQVPPADRNRGIGSALAEAISAKAEEVGARSLLIVVSDDEASKRFAAKRGFTIDRPMSHACADLARVPEPAAVPDDLQLIDYESADPRKLWEATVAVADGDPSGLSHAPAYDDWFATDWNHPDLRRDLSIAVLDGDQVVSFVTTTADPERRVIWSNLTGTVPAYRGRGLAKVVKSVALARSRDAGFTQAFTGNDADNQPMLAVNRWLGYRPTAAAWTAVKAL</sequence>
<organism evidence="4 5">
    <name type="scientific">Kribbella alba</name>
    <dbReference type="NCBI Taxonomy" id="190197"/>
    <lineage>
        <taxon>Bacteria</taxon>
        <taxon>Bacillati</taxon>
        <taxon>Actinomycetota</taxon>
        <taxon>Actinomycetes</taxon>
        <taxon>Propionibacteriales</taxon>
        <taxon>Kribbellaceae</taxon>
        <taxon>Kribbella</taxon>
    </lineage>
</organism>
<keyword evidence="5" id="KW-1185">Reference proteome</keyword>
<dbReference type="Pfam" id="PF00583">
    <property type="entry name" value="Acetyltransf_1"/>
    <property type="match status" value="2"/>
</dbReference>
<keyword evidence="2" id="KW-0012">Acyltransferase</keyword>
<proteinExistence type="predicted"/>
<feature type="domain" description="N-acetyltransferase" evidence="3">
    <location>
        <begin position="156"/>
        <end position="298"/>
    </location>
</feature>
<accession>A0ABP4R5R7</accession>
<evidence type="ECO:0000313" key="4">
    <source>
        <dbReference type="EMBL" id="GAA1637232.1"/>
    </source>
</evidence>
<gene>
    <name evidence="4" type="ORF">GCM10009744_28050</name>
</gene>
<dbReference type="InterPro" id="IPR016181">
    <property type="entry name" value="Acyl_CoA_acyltransferase"/>
</dbReference>
<dbReference type="Proteomes" id="UP001501319">
    <property type="component" value="Unassembled WGS sequence"/>
</dbReference>
<reference evidence="5" key="1">
    <citation type="journal article" date="2019" name="Int. J. Syst. Evol. Microbiol.">
        <title>The Global Catalogue of Microorganisms (GCM) 10K type strain sequencing project: providing services to taxonomists for standard genome sequencing and annotation.</title>
        <authorList>
            <consortium name="The Broad Institute Genomics Platform"/>
            <consortium name="The Broad Institute Genome Sequencing Center for Infectious Disease"/>
            <person name="Wu L."/>
            <person name="Ma J."/>
        </authorList>
    </citation>
    <scope>NUCLEOTIDE SEQUENCE [LARGE SCALE GENOMIC DNA]</scope>
    <source>
        <strain evidence="5">JCM 14306</strain>
    </source>
</reference>
<dbReference type="InterPro" id="IPR000182">
    <property type="entry name" value="GNAT_dom"/>
</dbReference>
<keyword evidence="1" id="KW-0808">Transferase</keyword>
<dbReference type="PROSITE" id="PS51186">
    <property type="entry name" value="GNAT"/>
    <property type="match status" value="2"/>
</dbReference>
<protein>
    <submittedName>
        <fullName evidence="4">GNAT family N-acetyltransferase</fullName>
    </submittedName>
</protein>
<name>A0ABP4R5R7_9ACTN</name>
<dbReference type="InterPro" id="IPR050832">
    <property type="entry name" value="Bact_Acetyltransf"/>
</dbReference>
<evidence type="ECO:0000313" key="5">
    <source>
        <dbReference type="Proteomes" id="UP001501319"/>
    </source>
</evidence>
<dbReference type="SUPFAM" id="SSF55729">
    <property type="entry name" value="Acyl-CoA N-acyltransferases (Nat)"/>
    <property type="match status" value="2"/>
</dbReference>
<dbReference type="Gene3D" id="3.40.630.30">
    <property type="match status" value="1"/>
</dbReference>
<dbReference type="EMBL" id="BAAANE010000004">
    <property type="protein sequence ID" value="GAA1637232.1"/>
    <property type="molecule type" value="Genomic_DNA"/>
</dbReference>
<evidence type="ECO:0000256" key="2">
    <source>
        <dbReference type="ARBA" id="ARBA00023315"/>
    </source>
</evidence>
<dbReference type="PANTHER" id="PTHR43877">
    <property type="entry name" value="AMINOALKYLPHOSPHONATE N-ACETYLTRANSFERASE-RELATED-RELATED"/>
    <property type="match status" value="1"/>
</dbReference>
<evidence type="ECO:0000259" key="3">
    <source>
        <dbReference type="PROSITE" id="PS51186"/>
    </source>
</evidence>
<evidence type="ECO:0000256" key="1">
    <source>
        <dbReference type="ARBA" id="ARBA00022679"/>
    </source>
</evidence>
<dbReference type="CDD" id="cd04301">
    <property type="entry name" value="NAT_SF"/>
    <property type="match status" value="1"/>
</dbReference>
<comment type="caution">
    <text evidence="4">The sequence shown here is derived from an EMBL/GenBank/DDBJ whole genome shotgun (WGS) entry which is preliminary data.</text>
</comment>
<feature type="domain" description="N-acetyltransferase" evidence="3">
    <location>
        <begin position="3"/>
        <end position="156"/>
    </location>
</feature>
<dbReference type="RefSeq" id="WP_344111672.1">
    <property type="nucleotide sequence ID" value="NZ_BAAANE010000004.1"/>
</dbReference>